<dbReference type="EMBL" id="QXFW01000360">
    <property type="protein sequence ID" value="KAE9014780.1"/>
    <property type="molecule type" value="Genomic_DNA"/>
</dbReference>
<feature type="region of interest" description="Disordered" evidence="1">
    <location>
        <begin position="23"/>
        <end position="77"/>
    </location>
</feature>
<evidence type="ECO:0000313" key="10">
    <source>
        <dbReference type="Proteomes" id="UP000460718"/>
    </source>
</evidence>
<dbReference type="Proteomes" id="UP000441208">
    <property type="component" value="Unassembled WGS sequence"/>
</dbReference>
<evidence type="ECO:0000313" key="5">
    <source>
        <dbReference type="EMBL" id="KAE9143434.1"/>
    </source>
</evidence>
<proteinExistence type="predicted"/>
<name>A0A6A3L7U6_9STRA</name>
<dbReference type="Proteomes" id="UP000429523">
    <property type="component" value="Unassembled WGS sequence"/>
</dbReference>
<gene>
    <name evidence="6" type="ORF">PF004_g21718</name>
    <name evidence="5" type="ORF">PF006_g11541</name>
    <name evidence="4" type="ORF">PF007_g9024</name>
    <name evidence="2" type="ORF">PF009_g9912</name>
    <name evidence="3" type="ORF">PF011_g7901</name>
</gene>
<dbReference type="AlphaFoldDB" id="A0A6A3L7U6"/>
<evidence type="ECO:0000313" key="6">
    <source>
        <dbReference type="EMBL" id="KAE9191044.1"/>
    </source>
</evidence>
<protein>
    <submittedName>
        <fullName evidence="3">Uncharacterized protein</fullName>
    </submittedName>
</protein>
<evidence type="ECO:0000313" key="4">
    <source>
        <dbReference type="EMBL" id="KAE9118153.1"/>
    </source>
</evidence>
<dbReference type="Proteomes" id="UP000460718">
    <property type="component" value="Unassembled WGS sequence"/>
</dbReference>
<dbReference type="EMBL" id="QXGC01002085">
    <property type="protein sequence ID" value="KAE9191044.1"/>
    <property type="molecule type" value="Genomic_DNA"/>
</dbReference>
<evidence type="ECO:0000313" key="9">
    <source>
        <dbReference type="Proteomes" id="UP000441208"/>
    </source>
</evidence>
<dbReference type="EMBL" id="QXGA01000619">
    <property type="protein sequence ID" value="KAE9143434.1"/>
    <property type="molecule type" value="Genomic_DNA"/>
</dbReference>
<evidence type="ECO:0000313" key="3">
    <source>
        <dbReference type="EMBL" id="KAE9014780.1"/>
    </source>
</evidence>
<evidence type="ECO:0000256" key="1">
    <source>
        <dbReference type="SAM" id="MobiDB-lite"/>
    </source>
</evidence>
<evidence type="ECO:0000313" key="8">
    <source>
        <dbReference type="Proteomes" id="UP000440732"/>
    </source>
</evidence>
<dbReference type="EMBL" id="QXGF01000436">
    <property type="protein sequence ID" value="KAE8940270.1"/>
    <property type="molecule type" value="Genomic_DNA"/>
</dbReference>
<dbReference type="EMBL" id="QXFZ01000395">
    <property type="protein sequence ID" value="KAE9118153.1"/>
    <property type="molecule type" value="Genomic_DNA"/>
</dbReference>
<comment type="caution">
    <text evidence="3">The sequence shown here is derived from an EMBL/GenBank/DDBJ whole genome shotgun (WGS) entry which is preliminary data.</text>
</comment>
<accession>A0A6A3L7U6</accession>
<sequence length="77" mass="8655">MVLHMAYVTFQRPRAYIKTIKPSGATPSRIRHPQRLTSISRWPRRARRSCRHASDVLISPVSDPTGPRISSNADSSA</sequence>
<evidence type="ECO:0000313" key="7">
    <source>
        <dbReference type="Proteomes" id="UP000429523"/>
    </source>
</evidence>
<feature type="compositionally biased region" description="Basic residues" evidence="1">
    <location>
        <begin position="42"/>
        <end position="51"/>
    </location>
</feature>
<evidence type="ECO:0000313" key="11">
    <source>
        <dbReference type="Proteomes" id="UP000476176"/>
    </source>
</evidence>
<dbReference type="Proteomes" id="UP000440732">
    <property type="component" value="Unassembled WGS sequence"/>
</dbReference>
<organism evidence="3 10">
    <name type="scientific">Phytophthora fragariae</name>
    <dbReference type="NCBI Taxonomy" id="53985"/>
    <lineage>
        <taxon>Eukaryota</taxon>
        <taxon>Sar</taxon>
        <taxon>Stramenopiles</taxon>
        <taxon>Oomycota</taxon>
        <taxon>Peronosporomycetes</taxon>
        <taxon>Peronosporales</taxon>
        <taxon>Peronosporaceae</taxon>
        <taxon>Phytophthora</taxon>
    </lineage>
</organism>
<reference evidence="10 11" key="1">
    <citation type="submission" date="2018-09" db="EMBL/GenBank/DDBJ databases">
        <title>Genomic investigation of the strawberry pathogen Phytophthora fragariae indicates pathogenicity is determined by transcriptional variation in three key races.</title>
        <authorList>
            <person name="Adams T.M."/>
            <person name="Armitage A.D."/>
            <person name="Sobczyk M.K."/>
            <person name="Bates H.J."/>
            <person name="Dunwell J.M."/>
            <person name="Nellist C.F."/>
            <person name="Harrison R.J."/>
        </authorList>
    </citation>
    <scope>NUCLEOTIDE SEQUENCE [LARGE SCALE GENOMIC DNA]</scope>
    <source>
        <strain evidence="6 11">BC-23</strain>
        <strain evidence="5 8">NOV-5</strain>
        <strain evidence="4 9">NOV-71</strain>
        <strain evidence="2 7">NOV-9</strain>
        <strain evidence="3 10">SCRP245</strain>
    </source>
</reference>
<dbReference type="Proteomes" id="UP000476176">
    <property type="component" value="Unassembled WGS sequence"/>
</dbReference>
<evidence type="ECO:0000313" key="2">
    <source>
        <dbReference type="EMBL" id="KAE8940270.1"/>
    </source>
</evidence>
<feature type="compositionally biased region" description="Polar residues" evidence="1">
    <location>
        <begin position="68"/>
        <end position="77"/>
    </location>
</feature>